<gene>
    <name evidence="3" type="ORF">F4693_000087</name>
    <name evidence="2" type="ORF">FHS97_000793</name>
</gene>
<accession>A0A7X0J8W3</accession>
<evidence type="ECO:0000313" key="3">
    <source>
        <dbReference type="EMBL" id="MBB6503138.1"/>
    </source>
</evidence>
<feature type="transmembrane region" description="Helical" evidence="1">
    <location>
        <begin position="74"/>
        <end position="94"/>
    </location>
</feature>
<feature type="transmembrane region" description="Helical" evidence="1">
    <location>
        <begin position="39"/>
        <end position="62"/>
    </location>
</feature>
<dbReference type="InterPro" id="IPR010406">
    <property type="entry name" value="DUF1003"/>
</dbReference>
<proteinExistence type="predicted"/>
<evidence type="ECO:0000256" key="1">
    <source>
        <dbReference type="SAM" id="Phobius"/>
    </source>
</evidence>
<reference evidence="3 4" key="3">
    <citation type="submission" date="2020-08" db="EMBL/GenBank/DDBJ databases">
        <authorList>
            <person name="Partida-Martinez L."/>
            <person name="Huntemann M."/>
            <person name="Clum A."/>
            <person name="Wang J."/>
            <person name="Palaniappan K."/>
            <person name="Ritter S."/>
            <person name="Chen I.-M."/>
            <person name="Stamatis D."/>
            <person name="Reddy T."/>
            <person name="O'Malley R."/>
            <person name="Daum C."/>
            <person name="Shapiro N."/>
            <person name="Ivanova N."/>
            <person name="Kyrpides N."/>
            <person name="Woyke T."/>
        </authorList>
    </citation>
    <scope>NUCLEOTIDE SEQUENCE [LARGE SCALE GENOMIC DNA]</scope>
    <source>
        <strain evidence="3 4">AS3.13</strain>
    </source>
</reference>
<evidence type="ECO:0000313" key="4">
    <source>
        <dbReference type="Proteomes" id="UP000522313"/>
    </source>
</evidence>
<organism evidence="3 4">
    <name type="scientific">Sphingomonas endophytica</name>
    <dbReference type="NCBI Taxonomy" id="869719"/>
    <lineage>
        <taxon>Bacteria</taxon>
        <taxon>Pseudomonadati</taxon>
        <taxon>Pseudomonadota</taxon>
        <taxon>Alphaproteobacteria</taxon>
        <taxon>Sphingomonadales</taxon>
        <taxon>Sphingomonadaceae</taxon>
        <taxon>Sphingomonas</taxon>
    </lineage>
</organism>
<sequence>MNEPRDLNGALADNIHRLAERQRRVEADAPWADRLAGRITGFTGSMLFVALHLTFFGGWIVWNLYLTPKFDPTFVVLAMIASVEAIFLSTFVLISQNRMAAQAQARADLDLHINLLAEHELSRLTAVVRQIAERVGVTPPDDIAEIERDVRAEDVLDTLDRVTPPPSGS</sequence>
<dbReference type="EMBL" id="JACHBT010000001">
    <property type="protein sequence ID" value="MBB6503138.1"/>
    <property type="molecule type" value="Genomic_DNA"/>
</dbReference>
<dbReference type="EMBL" id="JACIJN010000002">
    <property type="protein sequence ID" value="MBB5724885.1"/>
    <property type="molecule type" value="Genomic_DNA"/>
</dbReference>
<evidence type="ECO:0000313" key="5">
    <source>
        <dbReference type="Proteomes" id="UP000560131"/>
    </source>
</evidence>
<evidence type="ECO:0000313" key="2">
    <source>
        <dbReference type="EMBL" id="MBB5724885.1"/>
    </source>
</evidence>
<dbReference type="RefSeq" id="WP_184033385.1">
    <property type="nucleotide sequence ID" value="NZ_BAABAR010000007.1"/>
</dbReference>
<keyword evidence="1" id="KW-0812">Transmembrane</keyword>
<keyword evidence="1" id="KW-1133">Transmembrane helix</keyword>
<comment type="caution">
    <text evidence="3">The sequence shown here is derived from an EMBL/GenBank/DDBJ whole genome shotgun (WGS) entry which is preliminary data.</text>
</comment>
<dbReference type="Pfam" id="PF06210">
    <property type="entry name" value="DUF1003"/>
    <property type="match status" value="1"/>
</dbReference>
<reference evidence="3 4" key="2">
    <citation type="submission" date="2020-08" db="EMBL/GenBank/DDBJ databases">
        <title>The Agave Microbiome: Exploring the role of microbial communities in plant adaptations to desert environments.</title>
        <authorList>
            <person name="Partida-Martinez L.P."/>
        </authorList>
    </citation>
    <scope>NUCLEOTIDE SEQUENCE [LARGE SCALE GENOMIC DNA]</scope>
    <source>
        <strain evidence="3 4">AS3.13</strain>
    </source>
</reference>
<dbReference type="Proteomes" id="UP000560131">
    <property type="component" value="Unassembled WGS sequence"/>
</dbReference>
<keyword evidence="5" id="KW-1185">Reference proteome</keyword>
<name>A0A7X0J8W3_9SPHN</name>
<reference evidence="2 5" key="1">
    <citation type="submission" date="2020-08" db="EMBL/GenBank/DDBJ databases">
        <title>Genomic Encyclopedia of Type Strains, Phase IV (KMG-IV): sequencing the most valuable type-strain genomes for metagenomic binning, comparative biology and taxonomic classification.</title>
        <authorList>
            <person name="Goeker M."/>
        </authorList>
    </citation>
    <scope>NUCLEOTIDE SEQUENCE [LARGE SCALE GENOMIC DNA]</scope>
    <source>
        <strain evidence="2 5">DSM 101535</strain>
    </source>
</reference>
<dbReference type="AlphaFoldDB" id="A0A7X0J8W3"/>
<dbReference type="Proteomes" id="UP000522313">
    <property type="component" value="Unassembled WGS sequence"/>
</dbReference>
<protein>
    <submittedName>
        <fullName evidence="2 3">Membrane protein</fullName>
    </submittedName>
</protein>
<keyword evidence="1" id="KW-0472">Membrane</keyword>